<name>A0A062XYX3_9BACT</name>
<dbReference type="STRING" id="1312852.EG19_03100"/>
<dbReference type="CDD" id="cd03468">
    <property type="entry name" value="PolY_like"/>
    <property type="match status" value="1"/>
</dbReference>
<dbReference type="PANTHER" id="PTHR35369:SF2">
    <property type="entry name" value="BLR3025 PROTEIN"/>
    <property type="match status" value="1"/>
</dbReference>
<gene>
    <name evidence="4" type="ORF">EG19_03100</name>
</gene>
<keyword evidence="2" id="KW-0227">DNA damage</keyword>
<reference evidence="4 5" key="1">
    <citation type="submission" date="2014-04" db="EMBL/GenBank/DDBJ databases">
        <title>The Genome Sequence of Thermoanaerobaculum aquaticum MP-01, The First Cultivated Group 23 Acidobacterium.</title>
        <authorList>
            <person name="Stamps B.W."/>
            <person name="Losey N.A."/>
            <person name="Lawson P.A."/>
            <person name="Stevenson B.S."/>
        </authorList>
    </citation>
    <scope>NUCLEOTIDE SEQUENCE [LARGE SCALE GENOMIC DNA]</scope>
    <source>
        <strain evidence="4 5">MP-01</strain>
    </source>
</reference>
<evidence type="ECO:0000259" key="3">
    <source>
        <dbReference type="PROSITE" id="PS50173"/>
    </source>
</evidence>
<dbReference type="Proteomes" id="UP000027284">
    <property type="component" value="Unassembled WGS sequence"/>
</dbReference>
<sequence length="489" mass="52196">MRIASLLVPDFPLAALIRSFPELRERPVAVAAGPSPRDTVLAASPEAQALGVSAGMTAAQARQVDGRVAVRTVPKEVQAAASAALVEVAGSFSPHLRQVQPGLVWLKVDGLEGHFAEEQALALEIWRRCFRVGLAAHVGIGNSGQLATVAARTGEVVVVPQGAEAGFLAPLAVTLAEPSAGCGHTLALWGVRTFGALAKLPREEVVARLGEEGLRLHRLACGEGEDFVPDPPGEELREGVWLEEAVPSLEGCLFVLHGVLSRLAERLRLRGEGFARVRVELALEGGGKREYRLPLLAPTDEVPALLALARLMFAAAPPGEAVEGVVVEAQGGVVRSVQGSLFGPPRPHPGSLAAALVRLSAIVGPERVGQPQLANSHRPSAWKLVPFALSWEKKKESPLPAEKPPVLRLWQPPKPAQVTVVGGKPVAVRVNGSGGVVVAWAGPYRWQGEWWGEGAFDRDDYDVATADGAVWRLFYHRKEKRWYVDGVYD</sequence>
<dbReference type="OrthoDB" id="106651at2"/>
<dbReference type="PANTHER" id="PTHR35369">
    <property type="entry name" value="BLR3025 PROTEIN-RELATED"/>
    <property type="match status" value="1"/>
</dbReference>
<feature type="domain" description="UmuC" evidence="3">
    <location>
        <begin position="18"/>
        <end position="152"/>
    </location>
</feature>
<evidence type="ECO:0000313" key="4">
    <source>
        <dbReference type="EMBL" id="KDA53715.1"/>
    </source>
</evidence>
<comment type="caution">
    <text evidence="4">The sequence shown here is derived from an EMBL/GenBank/DDBJ whole genome shotgun (WGS) entry which is preliminary data.</text>
</comment>
<dbReference type="InterPro" id="IPR043502">
    <property type="entry name" value="DNA/RNA_pol_sf"/>
</dbReference>
<dbReference type="PROSITE" id="PS50173">
    <property type="entry name" value="UMUC"/>
    <property type="match status" value="1"/>
</dbReference>
<keyword evidence="5" id="KW-1185">Reference proteome</keyword>
<dbReference type="Gene3D" id="3.40.1170.60">
    <property type="match status" value="1"/>
</dbReference>
<dbReference type="InterPro" id="IPR001126">
    <property type="entry name" value="UmuC"/>
</dbReference>
<evidence type="ECO:0000256" key="2">
    <source>
        <dbReference type="ARBA" id="ARBA00022763"/>
    </source>
</evidence>
<evidence type="ECO:0000256" key="1">
    <source>
        <dbReference type="ARBA" id="ARBA00010945"/>
    </source>
</evidence>
<dbReference type="GO" id="GO:0006281">
    <property type="term" value="P:DNA repair"/>
    <property type="evidence" value="ECO:0007669"/>
    <property type="project" value="InterPro"/>
</dbReference>
<dbReference type="SUPFAM" id="SSF56672">
    <property type="entry name" value="DNA/RNA polymerases"/>
    <property type="match status" value="1"/>
</dbReference>
<dbReference type="InterPro" id="IPR043128">
    <property type="entry name" value="Rev_trsase/Diguanyl_cyclase"/>
</dbReference>
<dbReference type="Gene3D" id="1.10.150.20">
    <property type="entry name" value="5' to 3' exonuclease, C-terminal subdomain"/>
    <property type="match status" value="1"/>
</dbReference>
<dbReference type="AlphaFoldDB" id="A0A062XYX3"/>
<dbReference type="RefSeq" id="WP_038049140.1">
    <property type="nucleotide sequence ID" value="NZ_JMFG01000018.1"/>
</dbReference>
<protein>
    <recommendedName>
        <fullName evidence="3">UmuC domain-containing protein</fullName>
    </recommendedName>
</protein>
<dbReference type="InterPro" id="IPR050356">
    <property type="entry name" value="SulA_CellDiv_inhibitor"/>
</dbReference>
<comment type="similarity">
    <text evidence="1">Belongs to the DNA polymerase type-Y family.</text>
</comment>
<dbReference type="Pfam" id="PF00817">
    <property type="entry name" value="IMS"/>
    <property type="match status" value="1"/>
</dbReference>
<organism evidence="4 5">
    <name type="scientific">Thermoanaerobaculum aquaticum</name>
    <dbReference type="NCBI Taxonomy" id="1312852"/>
    <lineage>
        <taxon>Bacteria</taxon>
        <taxon>Pseudomonadati</taxon>
        <taxon>Acidobacteriota</taxon>
        <taxon>Thermoanaerobaculia</taxon>
        <taxon>Thermoanaerobaculales</taxon>
        <taxon>Thermoanaerobaculaceae</taxon>
        <taxon>Thermoanaerobaculum</taxon>
    </lineage>
</organism>
<dbReference type="Gene3D" id="3.30.70.270">
    <property type="match status" value="1"/>
</dbReference>
<evidence type="ECO:0000313" key="5">
    <source>
        <dbReference type="Proteomes" id="UP000027284"/>
    </source>
</evidence>
<proteinExistence type="inferred from homology"/>
<accession>A0A062XYX3</accession>
<dbReference type="EMBL" id="JMFG01000018">
    <property type="protein sequence ID" value="KDA53715.1"/>
    <property type="molecule type" value="Genomic_DNA"/>
</dbReference>